<comment type="caution">
    <text evidence="3">The sequence shown here is derived from an EMBL/GenBank/DDBJ whole genome shotgun (WGS) entry which is preliminary data.</text>
</comment>
<keyword evidence="2" id="KW-1133">Transmembrane helix</keyword>
<sequence>MPDDKKPKDNEKTVVASNRPENETIGSSDSTETTGSYPIRLPKHPHRATGGLILEKFKDFYDYYWHYYRWAPTRIATRFFWSENGWESLKEFTSTGMWSLDVDAPIPQRLAAGLGLGLKASIFIYALNYRNLRTRYQVPRNPAIFRALRPCAFFTASCLIYCGSWPVVRALRGYQETESGRDIDAALVGALSGVIISAMWIRNSRFVGVSLPVAYILGGVSAGLYNASHAGYATKRGVAGGWSDVHHWARGNLFFGPSYEERLSKFQSQLKNVKYQEYLETSMKTRW</sequence>
<proteinExistence type="predicted"/>
<evidence type="ECO:0000313" key="8">
    <source>
        <dbReference type="Proteomes" id="UP000663860"/>
    </source>
</evidence>
<dbReference type="Proteomes" id="UP000663881">
    <property type="component" value="Unassembled WGS sequence"/>
</dbReference>
<organism evidence="3 8">
    <name type="scientific">Adineta steineri</name>
    <dbReference type="NCBI Taxonomy" id="433720"/>
    <lineage>
        <taxon>Eukaryota</taxon>
        <taxon>Metazoa</taxon>
        <taxon>Spiralia</taxon>
        <taxon>Gnathifera</taxon>
        <taxon>Rotifera</taxon>
        <taxon>Eurotatoria</taxon>
        <taxon>Bdelloidea</taxon>
        <taxon>Adinetida</taxon>
        <taxon>Adinetidae</taxon>
        <taxon>Adineta</taxon>
    </lineage>
</organism>
<feature type="transmembrane region" description="Helical" evidence="2">
    <location>
        <begin position="110"/>
        <end position="127"/>
    </location>
</feature>
<dbReference type="AlphaFoldDB" id="A0A813S8X9"/>
<accession>A0A813S8X9</accession>
<evidence type="ECO:0000256" key="2">
    <source>
        <dbReference type="SAM" id="Phobius"/>
    </source>
</evidence>
<dbReference type="EMBL" id="CAJOBB010000453">
    <property type="protein sequence ID" value="CAF3682907.1"/>
    <property type="molecule type" value="Genomic_DNA"/>
</dbReference>
<protein>
    <submittedName>
        <fullName evidence="3">Uncharacterized protein</fullName>
    </submittedName>
</protein>
<gene>
    <name evidence="3" type="ORF">IZO911_LOCUS6437</name>
    <name evidence="4" type="ORF">JYZ213_LOCUS5255</name>
    <name evidence="6" type="ORF">KXQ929_LOCUS9799</name>
    <name evidence="7" type="ORF">OKA104_LOCUS19381</name>
    <name evidence="5" type="ORF">OXD698_LOCUS9845</name>
</gene>
<evidence type="ECO:0000256" key="1">
    <source>
        <dbReference type="SAM" id="MobiDB-lite"/>
    </source>
</evidence>
<dbReference type="Proteomes" id="UP000663845">
    <property type="component" value="Unassembled WGS sequence"/>
</dbReference>
<dbReference type="EMBL" id="CAJNOG010000031">
    <property type="protein sequence ID" value="CAF0801022.1"/>
    <property type="molecule type" value="Genomic_DNA"/>
</dbReference>
<feature type="transmembrane region" description="Helical" evidence="2">
    <location>
        <begin position="183"/>
        <end position="201"/>
    </location>
</feature>
<evidence type="ECO:0000313" key="4">
    <source>
        <dbReference type="EMBL" id="CAF0801022.1"/>
    </source>
</evidence>
<feature type="compositionally biased region" description="Polar residues" evidence="1">
    <location>
        <begin position="24"/>
        <end position="36"/>
    </location>
</feature>
<evidence type="ECO:0000313" key="3">
    <source>
        <dbReference type="EMBL" id="CAF0791718.1"/>
    </source>
</evidence>
<name>A0A813S8X9_9BILA</name>
<feature type="transmembrane region" description="Helical" evidence="2">
    <location>
        <begin position="147"/>
        <end position="171"/>
    </location>
</feature>
<reference evidence="3" key="1">
    <citation type="submission" date="2021-02" db="EMBL/GenBank/DDBJ databases">
        <authorList>
            <person name="Nowell W R."/>
        </authorList>
    </citation>
    <scope>NUCLEOTIDE SEQUENCE</scope>
</reference>
<evidence type="ECO:0000313" key="5">
    <source>
        <dbReference type="EMBL" id="CAF3664919.1"/>
    </source>
</evidence>
<keyword evidence="2" id="KW-0812">Transmembrane</keyword>
<dbReference type="EMBL" id="CAJNOE010000040">
    <property type="protein sequence ID" value="CAF0791718.1"/>
    <property type="molecule type" value="Genomic_DNA"/>
</dbReference>
<feature type="transmembrane region" description="Helical" evidence="2">
    <location>
        <begin position="207"/>
        <end position="227"/>
    </location>
</feature>
<dbReference type="Proteomes" id="UP000663860">
    <property type="component" value="Unassembled WGS sequence"/>
</dbReference>
<feature type="compositionally biased region" description="Basic and acidic residues" evidence="1">
    <location>
        <begin position="1"/>
        <end position="12"/>
    </location>
</feature>
<dbReference type="Proteomes" id="UP000663868">
    <property type="component" value="Unassembled WGS sequence"/>
</dbReference>
<keyword evidence="2" id="KW-0472">Membrane</keyword>
<dbReference type="Proteomes" id="UP000663844">
    <property type="component" value="Unassembled WGS sequence"/>
</dbReference>
<dbReference type="EMBL" id="CAJOAZ010000508">
    <property type="protein sequence ID" value="CAF3664919.1"/>
    <property type="molecule type" value="Genomic_DNA"/>
</dbReference>
<evidence type="ECO:0000313" key="7">
    <source>
        <dbReference type="EMBL" id="CAF3816273.1"/>
    </source>
</evidence>
<feature type="region of interest" description="Disordered" evidence="1">
    <location>
        <begin position="1"/>
        <end position="41"/>
    </location>
</feature>
<dbReference type="EMBL" id="CAJOAY010001246">
    <property type="protein sequence ID" value="CAF3816273.1"/>
    <property type="molecule type" value="Genomic_DNA"/>
</dbReference>
<evidence type="ECO:0000313" key="6">
    <source>
        <dbReference type="EMBL" id="CAF3682907.1"/>
    </source>
</evidence>